<organism evidence="2 3">
    <name type="scientific">Rhizoctonia solani</name>
    <dbReference type="NCBI Taxonomy" id="456999"/>
    <lineage>
        <taxon>Eukaryota</taxon>
        <taxon>Fungi</taxon>
        <taxon>Dikarya</taxon>
        <taxon>Basidiomycota</taxon>
        <taxon>Agaricomycotina</taxon>
        <taxon>Agaricomycetes</taxon>
        <taxon>Cantharellales</taxon>
        <taxon>Ceratobasidiaceae</taxon>
        <taxon>Rhizoctonia</taxon>
    </lineage>
</organism>
<evidence type="ECO:0000256" key="1">
    <source>
        <dbReference type="SAM" id="MobiDB-lite"/>
    </source>
</evidence>
<dbReference type="Proteomes" id="UP000663826">
    <property type="component" value="Unassembled WGS sequence"/>
</dbReference>
<name>A0A8H3AVS7_9AGAM</name>
<dbReference type="EMBL" id="CAJMWQ010001226">
    <property type="protein sequence ID" value="CAE6441667.1"/>
    <property type="molecule type" value="Genomic_DNA"/>
</dbReference>
<dbReference type="AlphaFoldDB" id="A0A8H3AVS7"/>
<dbReference type="Gene3D" id="2.60.120.10">
    <property type="entry name" value="Jelly Rolls"/>
    <property type="match status" value="1"/>
</dbReference>
<reference evidence="2" key="1">
    <citation type="submission" date="2021-01" db="EMBL/GenBank/DDBJ databases">
        <authorList>
            <person name="Kaushik A."/>
        </authorList>
    </citation>
    <scope>NUCLEOTIDE SEQUENCE</scope>
    <source>
        <strain evidence="2">AG1-1B</strain>
    </source>
</reference>
<accession>A0A8H3AVS7</accession>
<evidence type="ECO:0000313" key="2">
    <source>
        <dbReference type="EMBL" id="CAE6441667.1"/>
    </source>
</evidence>
<comment type="caution">
    <text evidence="2">The sequence shown here is derived from an EMBL/GenBank/DDBJ whole genome shotgun (WGS) entry which is preliminary data.</text>
</comment>
<gene>
    <name evidence="2" type="ORF">RDB_LOCUS70420</name>
</gene>
<protein>
    <submittedName>
        <fullName evidence="2">Uncharacterized protein</fullName>
    </submittedName>
</protein>
<feature type="region of interest" description="Disordered" evidence="1">
    <location>
        <begin position="88"/>
        <end position="126"/>
    </location>
</feature>
<proteinExistence type="predicted"/>
<dbReference type="InterPro" id="IPR014710">
    <property type="entry name" value="RmlC-like_jellyroll"/>
</dbReference>
<evidence type="ECO:0000313" key="3">
    <source>
        <dbReference type="Proteomes" id="UP000663826"/>
    </source>
</evidence>
<feature type="compositionally biased region" description="Polar residues" evidence="1">
    <location>
        <begin position="96"/>
        <end position="118"/>
    </location>
</feature>
<sequence>MRLTAGGIREMHLPSHCRVQWEYVIDGSCRVSTVDQLGHSYLADVASSRFSHMHWPIINVSTEGLNNTAEGYELLLDLDDGTFIEDFLPTERPDGTRTQGAAGQEPQTQRLSPTQSVDAANPQDPSYEYMAKAQLQLSDETIPQLQKVKPIAVGPGEW</sequence>